<organism evidence="2 3">
    <name type="scientific">Azonexus hydrophilus</name>
    <dbReference type="NCBI Taxonomy" id="418702"/>
    <lineage>
        <taxon>Bacteria</taxon>
        <taxon>Pseudomonadati</taxon>
        <taxon>Pseudomonadota</taxon>
        <taxon>Betaproteobacteria</taxon>
        <taxon>Rhodocyclales</taxon>
        <taxon>Azonexaceae</taxon>
        <taxon>Azonexus</taxon>
    </lineage>
</organism>
<keyword evidence="1" id="KW-0472">Membrane</keyword>
<name>A0A1R1I2C8_9RHOO</name>
<comment type="caution">
    <text evidence="2">The sequence shown here is derived from an EMBL/GenBank/DDBJ whole genome shotgun (WGS) entry which is preliminary data.</text>
</comment>
<keyword evidence="1" id="KW-1133">Transmembrane helix</keyword>
<feature type="transmembrane region" description="Helical" evidence="1">
    <location>
        <begin position="158"/>
        <end position="178"/>
    </location>
</feature>
<dbReference type="STRING" id="418702.BJN45_11730"/>
<keyword evidence="1" id="KW-0812">Transmembrane</keyword>
<evidence type="ECO:0000313" key="2">
    <source>
        <dbReference type="EMBL" id="OMG52918.1"/>
    </source>
</evidence>
<sequence length="182" mass="19422">MSPLAAYGLLAHGLIFGALASLLPLGILRPHAALAATTVALLAGIAPVMHATFGTPSVTLLMLAILHLPAKPMAPLTYPGALGLLAFAGLFYPAALGWGSFDPYALGYQPWALLAALIPVGFALWLRRMNTWLLILAVDLAAYASGIFANLWDVLFDPLLVFVAFCIVLQHHVVRFIAARRR</sequence>
<feature type="transmembrane region" description="Helical" evidence="1">
    <location>
        <begin position="133"/>
        <end position="152"/>
    </location>
</feature>
<proteinExistence type="predicted"/>
<evidence type="ECO:0000256" key="1">
    <source>
        <dbReference type="SAM" id="Phobius"/>
    </source>
</evidence>
<reference evidence="2 3" key="1">
    <citation type="submission" date="2016-10" db="EMBL/GenBank/DDBJ databases">
        <title>Alkaliphiles isolated from bioreactors.</title>
        <authorList>
            <person name="Salah Z."/>
            <person name="Rout S.P."/>
            <person name="Humphreys P.N."/>
        </authorList>
    </citation>
    <scope>NUCLEOTIDE SEQUENCE [LARGE SCALE GENOMIC DNA]</scope>
    <source>
        <strain evidence="2 3">ZS02</strain>
    </source>
</reference>
<feature type="transmembrane region" description="Helical" evidence="1">
    <location>
        <begin position="45"/>
        <end position="66"/>
    </location>
</feature>
<feature type="transmembrane region" description="Helical" evidence="1">
    <location>
        <begin position="78"/>
        <end position="96"/>
    </location>
</feature>
<dbReference type="EMBL" id="MTHD01000004">
    <property type="protein sequence ID" value="OMG52918.1"/>
    <property type="molecule type" value="Genomic_DNA"/>
</dbReference>
<protein>
    <submittedName>
        <fullName evidence="2">Uncharacterized protein</fullName>
    </submittedName>
</protein>
<dbReference type="OrthoDB" id="9180762at2"/>
<gene>
    <name evidence="2" type="ORF">BJN45_11730</name>
</gene>
<dbReference type="AlphaFoldDB" id="A0A1R1I2C8"/>
<keyword evidence="3" id="KW-1185">Reference proteome</keyword>
<evidence type="ECO:0000313" key="3">
    <source>
        <dbReference type="Proteomes" id="UP000187526"/>
    </source>
</evidence>
<dbReference type="RefSeq" id="WP_076095456.1">
    <property type="nucleotide sequence ID" value="NZ_MTHD01000004.1"/>
</dbReference>
<accession>A0A1R1I2C8</accession>
<dbReference type="Proteomes" id="UP000187526">
    <property type="component" value="Unassembled WGS sequence"/>
</dbReference>
<feature type="transmembrane region" description="Helical" evidence="1">
    <location>
        <begin position="108"/>
        <end position="126"/>
    </location>
</feature>